<evidence type="ECO:0000313" key="3">
    <source>
        <dbReference type="Proteomes" id="UP000705508"/>
    </source>
</evidence>
<dbReference type="EMBL" id="JACJKS010000012">
    <property type="protein sequence ID" value="MBM6948829.1"/>
    <property type="molecule type" value="Genomic_DNA"/>
</dbReference>
<comment type="caution">
    <text evidence="2">The sequence shown here is derived from an EMBL/GenBank/DDBJ whole genome shotgun (WGS) entry which is preliminary data.</text>
</comment>
<protein>
    <submittedName>
        <fullName evidence="2">Nucleotidyltransferase</fullName>
    </submittedName>
</protein>
<feature type="domain" description="Nucleotidyl transferase" evidence="1">
    <location>
        <begin position="7"/>
        <end position="144"/>
    </location>
</feature>
<dbReference type="InterPro" id="IPR005835">
    <property type="entry name" value="NTP_transferase_dom"/>
</dbReference>
<proteinExistence type="predicted"/>
<gene>
    <name evidence="2" type="ORF">H6A20_09220</name>
</gene>
<dbReference type="SUPFAM" id="SSF53448">
    <property type="entry name" value="Nucleotide-diphospho-sugar transferases"/>
    <property type="match status" value="1"/>
</dbReference>
<reference evidence="2" key="1">
    <citation type="submission" date="2020-08" db="EMBL/GenBank/DDBJ databases">
        <authorList>
            <person name="Cejkova D."/>
            <person name="Kubasova T."/>
            <person name="Jahodarova E."/>
            <person name="Rychlik I."/>
        </authorList>
    </citation>
    <scope>NUCLEOTIDE SEQUENCE</scope>
    <source>
        <strain evidence="2">An582</strain>
    </source>
</reference>
<dbReference type="Proteomes" id="UP000705508">
    <property type="component" value="Unassembled WGS sequence"/>
</dbReference>
<dbReference type="AlphaFoldDB" id="A0A938XDQ8"/>
<organism evidence="2 3">
    <name type="scientific">Mordavella massiliensis</name>
    <dbReference type="NCBI Taxonomy" id="1871024"/>
    <lineage>
        <taxon>Bacteria</taxon>
        <taxon>Bacillati</taxon>
        <taxon>Bacillota</taxon>
        <taxon>Clostridia</taxon>
        <taxon>Eubacteriales</taxon>
        <taxon>Clostridiaceae</taxon>
        <taxon>Mordavella</taxon>
    </lineage>
</organism>
<name>A0A938XDQ8_9CLOT</name>
<sequence length="308" mass="34478">MGKATLVIMAAGIGSRFGGGIKQLEPVGPNGEIIMDYSIYDALEAGFDKVVFVIRRDLEKDFKEVIGNRIEKQVEVGYAFQELADIPAQYKDKFPGRTKPWGTGQAILCCRDLVQEPFLVINADDYYGKQAYREAFVHLQKMKEMPAGEKLPVCMVGFVLKNTLSENGGVTRGVCRVNEAHMLTDIVETHNIVKTQEGAAVVLEDGRREEIDVESEVSMNMWGLTPDFFSVLESGFDRFLAETPAENLKAEYLLPTIIGELLRTGQADVKVLQSHDKWFGVTYKEDKESVVRAVQELIAQGHYQRGKF</sequence>
<evidence type="ECO:0000313" key="2">
    <source>
        <dbReference type="EMBL" id="MBM6948829.1"/>
    </source>
</evidence>
<reference evidence="2" key="2">
    <citation type="journal article" date="2021" name="Sci. Rep.">
        <title>The distribution of antibiotic resistance genes in chicken gut microbiota commensals.</title>
        <authorList>
            <person name="Juricova H."/>
            <person name="Matiasovicova J."/>
            <person name="Kubasova T."/>
            <person name="Cejkova D."/>
            <person name="Rychlik I."/>
        </authorList>
    </citation>
    <scope>NUCLEOTIDE SEQUENCE</scope>
    <source>
        <strain evidence="2">An582</strain>
    </source>
</reference>
<accession>A0A938XDQ8</accession>
<dbReference type="Pfam" id="PF00483">
    <property type="entry name" value="NTP_transferase"/>
    <property type="match status" value="1"/>
</dbReference>
<dbReference type="Gene3D" id="3.90.550.10">
    <property type="entry name" value="Spore Coat Polysaccharide Biosynthesis Protein SpsA, Chain A"/>
    <property type="match status" value="1"/>
</dbReference>
<dbReference type="InterPro" id="IPR029044">
    <property type="entry name" value="Nucleotide-diphossugar_trans"/>
</dbReference>
<evidence type="ECO:0000259" key="1">
    <source>
        <dbReference type="Pfam" id="PF00483"/>
    </source>
</evidence>
<dbReference type="RefSeq" id="WP_204906851.1">
    <property type="nucleotide sequence ID" value="NZ_JACJKS010000012.1"/>
</dbReference>